<sequence>MGKQVNKDVAKFNALTIASMVLEKVDIDEELGDFLEREDLAEFLPLIQDEMKRLTKSIVNRAENLNAKYKGKIPDFANTSLETEAIQDICEKMY</sequence>
<evidence type="ECO:0000313" key="4">
    <source>
        <dbReference type="Proteomes" id="UP000308018"/>
    </source>
</evidence>
<dbReference type="RefSeq" id="WP_102257478.1">
    <property type="nucleotide sequence ID" value="NZ_MDBG01000106.1"/>
</dbReference>
<dbReference type="EMBL" id="SYVV01000044">
    <property type="protein sequence ID" value="TKG27882.1"/>
    <property type="molecule type" value="Genomic_DNA"/>
</dbReference>
<evidence type="ECO:0000313" key="3">
    <source>
        <dbReference type="Proteomes" id="UP000235579"/>
    </source>
</evidence>
<name>A0A2N7NNA7_9VIBR</name>
<reference evidence="3" key="1">
    <citation type="submission" date="2016-07" db="EMBL/GenBank/DDBJ databases">
        <title>Nontailed viruses are major unrecognized killers of bacteria in the ocean.</title>
        <authorList>
            <person name="Kauffman K."/>
            <person name="Hussain F."/>
            <person name="Yang J."/>
            <person name="Arevalo P."/>
            <person name="Brown J."/>
            <person name="Cutler M."/>
            <person name="Kelly L."/>
            <person name="Polz M.F."/>
        </authorList>
    </citation>
    <scope>NUCLEOTIDE SEQUENCE [LARGE SCALE GENOMIC DNA]</scope>
    <source>
        <strain evidence="3">10N.222.48.A2</strain>
    </source>
</reference>
<reference evidence="1" key="2">
    <citation type="submission" date="2016-07" db="EMBL/GenBank/DDBJ databases">
        <authorList>
            <person name="Wan K."/>
            <person name="Booth B."/>
            <person name="Spirohn K."/>
            <person name="Hao T."/>
            <person name="Hu Y."/>
            <person name="Calderwood M."/>
            <person name="Hill D."/>
            <person name="Mohr S."/>
            <person name="Vidal M."/>
            <person name="Celniker S."/>
            <person name="Perrimon N."/>
        </authorList>
    </citation>
    <scope>NUCLEOTIDE SEQUENCE</scope>
    <source>
        <strain evidence="1">10N.222.48.A2</strain>
    </source>
</reference>
<accession>A0A2N7NNA7</accession>
<protein>
    <submittedName>
        <fullName evidence="1">Uncharacterized protein</fullName>
    </submittedName>
</protein>
<dbReference type="Proteomes" id="UP000235579">
    <property type="component" value="Unassembled WGS sequence"/>
</dbReference>
<organism evidence="1 3">
    <name type="scientific">Vibrio tasmaniensis</name>
    <dbReference type="NCBI Taxonomy" id="212663"/>
    <lineage>
        <taxon>Bacteria</taxon>
        <taxon>Pseudomonadati</taxon>
        <taxon>Pseudomonadota</taxon>
        <taxon>Gammaproteobacteria</taxon>
        <taxon>Vibrionales</taxon>
        <taxon>Vibrionaceae</taxon>
        <taxon>Vibrio</taxon>
    </lineage>
</organism>
<dbReference type="Proteomes" id="UP000308018">
    <property type="component" value="Unassembled WGS sequence"/>
</dbReference>
<reference evidence="2 4" key="4">
    <citation type="submission" date="2019-04" db="EMBL/GenBank/DDBJ databases">
        <title>A reverse ecology approach based on a biological definition of microbial populations.</title>
        <authorList>
            <person name="Arevalo P."/>
            <person name="Vaninsberghe D."/>
            <person name="Elsherbini J."/>
            <person name="Gore J."/>
            <person name="Polz M."/>
        </authorList>
    </citation>
    <scope>NUCLEOTIDE SEQUENCE [LARGE SCALE GENOMIC DNA]</scope>
    <source>
        <strain evidence="2 4">10N.222.45.A8</strain>
    </source>
</reference>
<dbReference type="EMBL" id="MDBP01000016">
    <property type="protein sequence ID" value="PMP17687.1"/>
    <property type="molecule type" value="Genomic_DNA"/>
</dbReference>
<dbReference type="AlphaFoldDB" id="A0A2N7NNA7"/>
<comment type="caution">
    <text evidence="1">The sequence shown here is derived from an EMBL/GenBank/DDBJ whole genome shotgun (WGS) entry which is preliminary data.</text>
</comment>
<evidence type="ECO:0000313" key="1">
    <source>
        <dbReference type="EMBL" id="PMP17687.1"/>
    </source>
</evidence>
<reference evidence="1" key="3">
    <citation type="journal article" date="2018" name="Nature">
        <title>A major lineage of non-tailed dsDNA viruses as unrecognized killers of marine bacteria.</title>
        <authorList>
            <person name="Kauffman K.M."/>
            <person name="Hussain F.A."/>
            <person name="Yang J."/>
            <person name="Arevalo P."/>
            <person name="Brown J.M."/>
            <person name="Chang W.K."/>
            <person name="VanInsberghe D."/>
            <person name="Elsherbini J."/>
            <person name="Sharma R.S."/>
            <person name="Cutler M.B."/>
            <person name="Kelly L."/>
            <person name="Polz M.F."/>
        </authorList>
    </citation>
    <scope>NUCLEOTIDE SEQUENCE</scope>
    <source>
        <strain evidence="1">10N.222.48.A2</strain>
    </source>
</reference>
<gene>
    <name evidence="1" type="ORF">BCS92_24490</name>
    <name evidence="2" type="ORF">FC057_22815</name>
</gene>
<proteinExistence type="predicted"/>
<evidence type="ECO:0000313" key="2">
    <source>
        <dbReference type="EMBL" id="TKG27882.1"/>
    </source>
</evidence>